<feature type="transmembrane region" description="Helical" evidence="1">
    <location>
        <begin position="30"/>
        <end position="59"/>
    </location>
</feature>
<gene>
    <name evidence="2" type="ORF">BHX94_12115</name>
</gene>
<evidence type="ECO:0000313" key="2">
    <source>
        <dbReference type="EMBL" id="RAK47820.1"/>
    </source>
</evidence>
<name>A0A327ZZV0_9STAP</name>
<keyword evidence="2" id="KW-0614">Plasmid</keyword>
<evidence type="ECO:0000313" key="3">
    <source>
        <dbReference type="Proteomes" id="UP000249579"/>
    </source>
</evidence>
<comment type="caution">
    <text evidence="2">The sequence shown here is derived from an EMBL/GenBank/DDBJ whole genome shotgun (WGS) entry which is preliminary data.</text>
</comment>
<evidence type="ECO:0000256" key="1">
    <source>
        <dbReference type="SAM" id="Phobius"/>
    </source>
</evidence>
<accession>A0A327ZZV0</accession>
<keyword evidence="1" id="KW-0812">Transmembrane</keyword>
<geneLocation type="plasmid" evidence="3">
    <name>pzkmb1</name>
</geneLocation>
<dbReference type="Proteomes" id="UP000249579">
    <property type="component" value="Plasmid pZKMB1"/>
</dbReference>
<protein>
    <submittedName>
        <fullName evidence="2">Uncharacterized protein</fullName>
    </submittedName>
</protein>
<feature type="transmembrane region" description="Helical" evidence="1">
    <location>
        <begin position="7"/>
        <end position="24"/>
    </location>
</feature>
<sequence>MKTYFKILFVCICFVVGSMMISYIPVLPEIFHFLFMMLSLSGMMIAVIMIILIFFGFIVKADQEYKKTKYWWY</sequence>
<organism evidence="2 3">
    <name type="scientific">Macrococcoides bohemicum</name>
    <dbReference type="NCBI Taxonomy" id="1903056"/>
    <lineage>
        <taxon>Bacteria</taxon>
        <taxon>Bacillati</taxon>
        <taxon>Bacillota</taxon>
        <taxon>Bacilli</taxon>
        <taxon>Bacillales</taxon>
        <taxon>Staphylococcaceae</taxon>
        <taxon>Macrococcoides</taxon>
    </lineage>
</organism>
<dbReference type="EMBL" id="PZJG01000030">
    <property type="protein sequence ID" value="RAK47820.1"/>
    <property type="molecule type" value="Genomic_DNA"/>
</dbReference>
<keyword evidence="1" id="KW-1133">Transmembrane helix</keyword>
<keyword evidence="1" id="KW-0472">Membrane</keyword>
<proteinExistence type="predicted"/>
<dbReference type="RefSeq" id="WP_111744394.1">
    <property type="nucleotide sequence ID" value="NZ_CM009972.1"/>
</dbReference>
<dbReference type="AlphaFoldDB" id="A0A327ZZV0"/>
<reference evidence="2 3" key="1">
    <citation type="journal article" date="2018" name="Front. Microbiol.">
        <title>Description and Comparative Genomics of Macrococcus caseolyticus subsp. hominis subsp. nov., Macrococcus goetzii sp. nov., Macrococcus epidermidis sp. nov., and Macrococcus bohemicus sp. nov., Novel Macrococci From Human Clinical Material With Virulence Potential and Suspected Uptake of Foreign DNA by Natural Transformation.</title>
        <authorList>
            <person name="Maslanova I."/>
            <person name="Wertheimer Z."/>
            <person name="Sedlacek I."/>
            <person name="Svec P."/>
            <person name="Indrakova A."/>
            <person name="Kovarovic V."/>
            <person name="Schumann P."/>
            <person name="Sproer C."/>
            <person name="Kralova S."/>
            <person name="Sedo O."/>
            <person name="Kristofova L."/>
            <person name="Vrbovska V."/>
            <person name="Fuzik T."/>
            <person name="Petras P."/>
            <person name="Zdrahal Z."/>
            <person name="Ruzickova V."/>
            <person name="Doskar J."/>
            <person name="Pantucek R."/>
        </authorList>
    </citation>
    <scope>NUCLEOTIDE SEQUENCE [LARGE SCALE GENOMIC DNA]</scope>
    <source>
        <strain evidence="2 3">03/115</strain>
        <plasmid evidence="2">pZKMB1</plasmid>
    </source>
</reference>